<proteinExistence type="predicted"/>
<reference evidence="1" key="2">
    <citation type="journal article" date="2021" name="PeerJ">
        <title>Extensive microbial diversity within the chicken gut microbiome revealed by metagenomics and culture.</title>
        <authorList>
            <person name="Gilroy R."/>
            <person name="Ravi A."/>
            <person name="Getino M."/>
            <person name="Pursley I."/>
            <person name="Horton D.L."/>
            <person name="Alikhan N.F."/>
            <person name="Baker D."/>
            <person name="Gharbi K."/>
            <person name="Hall N."/>
            <person name="Watson M."/>
            <person name="Adriaenssens E.M."/>
            <person name="Foster-Nyarko E."/>
            <person name="Jarju S."/>
            <person name="Secka A."/>
            <person name="Antonio M."/>
            <person name="Oren A."/>
            <person name="Chaudhuri R.R."/>
            <person name="La Ragione R."/>
            <person name="Hildebrand F."/>
            <person name="Pallen M.J."/>
        </authorList>
    </citation>
    <scope>NUCLEOTIDE SEQUENCE</scope>
    <source>
        <strain evidence="1">21143</strain>
    </source>
</reference>
<dbReference type="EMBL" id="DVKT01000073">
    <property type="protein sequence ID" value="HIT40345.1"/>
    <property type="molecule type" value="Genomic_DNA"/>
</dbReference>
<accession>A0A9D1KE55</accession>
<gene>
    <name evidence="1" type="ORF">IAD06_09995</name>
</gene>
<dbReference type="AlphaFoldDB" id="A0A9D1KE55"/>
<name>A0A9D1KE55_9BACT</name>
<protein>
    <submittedName>
        <fullName evidence="1">Uncharacterized protein</fullName>
    </submittedName>
</protein>
<reference evidence="1" key="1">
    <citation type="submission" date="2020-10" db="EMBL/GenBank/DDBJ databases">
        <authorList>
            <person name="Gilroy R."/>
        </authorList>
    </citation>
    <scope>NUCLEOTIDE SEQUENCE</scope>
    <source>
        <strain evidence="1">21143</strain>
    </source>
</reference>
<sequence length="176" mass="19479">MIVSLLSGIIRNARNRRAAKKAQTEALNSLSDQQAQLDNIFNNEYYGDYMNRSDVQSMMRSMQDQMRQQNAQNYNMAAVTGATPEALAAQQNNNAAIMGNTYSQIGANLSNWKNNVLNNYINNSMALNNQKYNLWAQQASDFRNAAHQSMTQALNSYTQIASAFMGGAGRMLGGGM</sequence>
<dbReference type="Proteomes" id="UP000886722">
    <property type="component" value="Unassembled WGS sequence"/>
</dbReference>
<evidence type="ECO:0000313" key="2">
    <source>
        <dbReference type="Proteomes" id="UP000886722"/>
    </source>
</evidence>
<organism evidence="1 2">
    <name type="scientific">Candidatus Caccoplasma intestinavium</name>
    <dbReference type="NCBI Taxonomy" id="2840716"/>
    <lineage>
        <taxon>Bacteria</taxon>
        <taxon>Pseudomonadati</taxon>
        <taxon>Bacteroidota</taxon>
        <taxon>Bacteroidia</taxon>
        <taxon>Bacteroidales</taxon>
        <taxon>Bacteroidaceae</taxon>
        <taxon>Bacteroidaceae incertae sedis</taxon>
        <taxon>Candidatus Caccoplasma</taxon>
    </lineage>
</organism>
<evidence type="ECO:0000313" key="1">
    <source>
        <dbReference type="EMBL" id="HIT40345.1"/>
    </source>
</evidence>
<comment type="caution">
    <text evidence="1">The sequence shown here is derived from an EMBL/GenBank/DDBJ whole genome shotgun (WGS) entry which is preliminary data.</text>
</comment>